<name>A0A3M8CBR3_9BACL</name>
<dbReference type="PIRSF" id="PIRSF006470">
    <property type="entry name" value="DctB"/>
    <property type="match status" value="1"/>
</dbReference>
<dbReference type="NCBIfam" id="TIGR00787">
    <property type="entry name" value="dctP"/>
    <property type="match status" value="1"/>
</dbReference>
<dbReference type="AlphaFoldDB" id="A0A3M8CBR3"/>
<dbReference type="CDD" id="cd13603">
    <property type="entry name" value="PBP2_TRAP_Siap_TeaA_like"/>
    <property type="match status" value="1"/>
</dbReference>
<reference evidence="5 6" key="1">
    <citation type="submission" date="2018-10" db="EMBL/GenBank/DDBJ databases">
        <title>Phylogenomics of Brevibacillus.</title>
        <authorList>
            <person name="Dunlap C."/>
        </authorList>
    </citation>
    <scope>NUCLEOTIDE SEQUENCE [LARGE SCALE GENOMIC DNA]</scope>
    <source>
        <strain evidence="5 6">JCM 12215</strain>
    </source>
</reference>
<accession>A0A3M8CBR3</accession>
<keyword evidence="6" id="KW-1185">Reference proteome</keyword>
<sequence>MKKWMKAAGVFSVAMSLLVGCSSSPATNGGGSQQAAGESKPAETAAAVKLKLGHVWTSAEIHSQAVEQFAAEVEKLSNGSVKIEVFGDGTLGKDKDLLEGLKVGTADIWIGGAGVLSGSSDAAKIFTVPFMFDNQEHFNKVYDGEVGKEISATIEQQSGYKVLTYWDRGARWLTVNKEVKVPEDLSGLKVRVPESPVFVKSFQQLGAAPTPMAFGEVYTAIQQGVIDGQENPLSLIYSSKFSEVNKFLVKTEHVREPIAMVISGEKFNSLSPEQQNALMEAANGQAKKYVIEQVDKGNSEFLTKLQEEGMTLVEPDLAAFQAKLEGFVDNQFPEIKELYEKVLAAK</sequence>
<dbReference type="PROSITE" id="PS51257">
    <property type="entry name" value="PROKAR_LIPOPROTEIN"/>
    <property type="match status" value="1"/>
</dbReference>
<protein>
    <submittedName>
        <fullName evidence="5">TRAP transporter substrate-binding protein</fullName>
    </submittedName>
</protein>
<dbReference type="GO" id="GO:0055085">
    <property type="term" value="P:transmembrane transport"/>
    <property type="evidence" value="ECO:0007669"/>
    <property type="project" value="InterPro"/>
</dbReference>
<keyword evidence="2" id="KW-0813">Transport</keyword>
<comment type="caution">
    <text evidence="5">The sequence shown here is derived from an EMBL/GenBank/DDBJ whole genome shotgun (WGS) entry which is preliminary data.</text>
</comment>
<dbReference type="PANTHER" id="PTHR33376">
    <property type="match status" value="1"/>
</dbReference>
<dbReference type="Gene3D" id="3.40.190.170">
    <property type="entry name" value="Bacterial extracellular solute-binding protein, family 7"/>
    <property type="match status" value="1"/>
</dbReference>
<keyword evidence="3 4" id="KW-0732">Signal</keyword>
<dbReference type="NCBIfam" id="NF037995">
    <property type="entry name" value="TRAP_S1"/>
    <property type="match status" value="1"/>
</dbReference>
<evidence type="ECO:0000256" key="1">
    <source>
        <dbReference type="ARBA" id="ARBA00009023"/>
    </source>
</evidence>
<dbReference type="PANTHER" id="PTHR33376:SF7">
    <property type="entry name" value="C4-DICARBOXYLATE-BINDING PROTEIN DCTB"/>
    <property type="match status" value="1"/>
</dbReference>
<dbReference type="InterPro" id="IPR038404">
    <property type="entry name" value="TRAP_DctP_sf"/>
</dbReference>
<proteinExistence type="inferred from homology"/>
<evidence type="ECO:0000313" key="5">
    <source>
        <dbReference type="EMBL" id="RNB73182.1"/>
    </source>
</evidence>
<dbReference type="RefSeq" id="WP_122909444.1">
    <property type="nucleotide sequence ID" value="NZ_CBCSBE010000027.1"/>
</dbReference>
<dbReference type="OrthoDB" id="9776801at2"/>
<dbReference type="InterPro" id="IPR018389">
    <property type="entry name" value="DctP_fam"/>
</dbReference>
<evidence type="ECO:0000313" key="6">
    <source>
        <dbReference type="Proteomes" id="UP000282028"/>
    </source>
</evidence>
<dbReference type="GO" id="GO:0030288">
    <property type="term" value="C:outer membrane-bounded periplasmic space"/>
    <property type="evidence" value="ECO:0007669"/>
    <property type="project" value="InterPro"/>
</dbReference>
<gene>
    <name evidence="5" type="ORF">EDM52_13175</name>
</gene>
<feature type="chain" id="PRO_5039606420" evidence="4">
    <location>
        <begin position="27"/>
        <end position="346"/>
    </location>
</feature>
<feature type="signal peptide" evidence="4">
    <location>
        <begin position="1"/>
        <end position="26"/>
    </location>
</feature>
<evidence type="ECO:0000256" key="2">
    <source>
        <dbReference type="ARBA" id="ARBA00022448"/>
    </source>
</evidence>
<dbReference type="Pfam" id="PF03480">
    <property type="entry name" value="DctP"/>
    <property type="match status" value="1"/>
</dbReference>
<evidence type="ECO:0000256" key="4">
    <source>
        <dbReference type="SAM" id="SignalP"/>
    </source>
</evidence>
<dbReference type="Proteomes" id="UP000282028">
    <property type="component" value="Unassembled WGS sequence"/>
</dbReference>
<evidence type="ECO:0000256" key="3">
    <source>
        <dbReference type="ARBA" id="ARBA00022729"/>
    </source>
</evidence>
<comment type="similarity">
    <text evidence="1">Belongs to the bacterial solute-binding protein 7 family.</text>
</comment>
<dbReference type="EMBL" id="RHHR01000020">
    <property type="protein sequence ID" value="RNB73182.1"/>
    <property type="molecule type" value="Genomic_DNA"/>
</dbReference>
<organism evidence="5 6">
    <name type="scientific">Brevibacillus invocatus</name>
    <dbReference type="NCBI Taxonomy" id="173959"/>
    <lineage>
        <taxon>Bacteria</taxon>
        <taxon>Bacillati</taxon>
        <taxon>Bacillota</taxon>
        <taxon>Bacilli</taxon>
        <taxon>Bacillales</taxon>
        <taxon>Paenibacillaceae</taxon>
        <taxon>Brevibacillus</taxon>
    </lineage>
</organism>
<dbReference type="InterPro" id="IPR004682">
    <property type="entry name" value="TRAP_DctP"/>
</dbReference>